<protein>
    <submittedName>
        <fullName evidence="2">Uncharacterized protein</fullName>
    </submittedName>
</protein>
<organism evidence="2 3">
    <name type="scientific">Bacteroides uniformis</name>
    <dbReference type="NCBI Taxonomy" id="820"/>
    <lineage>
        <taxon>Bacteria</taxon>
        <taxon>Pseudomonadati</taxon>
        <taxon>Bacteroidota</taxon>
        <taxon>Bacteroidia</taxon>
        <taxon>Bacteroidales</taxon>
        <taxon>Bacteroidaceae</taxon>
        <taxon>Bacteroides</taxon>
    </lineage>
</organism>
<reference evidence="2 3" key="1">
    <citation type="submission" date="2018-08" db="EMBL/GenBank/DDBJ databases">
        <title>A genome reference for cultivated species of the human gut microbiota.</title>
        <authorList>
            <person name="Zou Y."/>
            <person name="Xue W."/>
            <person name="Luo G."/>
        </authorList>
    </citation>
    <scope>NUCLEOTIDE SEQUENCE [LARGE SCALE GENOMIC DNA]</scope>
    <source>
        <strain evidence="2 3">TF09-22</strain>
    </source>
</reference>
<dbReference type="EMBL" id="QSRB01000003">
    <property type="protein sequence ID" value="RGK87109.1"/>
    <property type="molecule type" value="Genomic_DNA"/>
</dbReference>
<evidence type="ECO:0000313" key="3">
    <source>
        <dbReference type="Proteomes" id="UP000260874"/>
    </source>
</evidence>
<accession>A0A3E4Q4D5</accession>
<evidence type="ECO:0000256" key="1">
    <source>
        <dbReference type="SAM" id="MobiDB-lite"/>
    </source>
</evidence>
<comment type="caution">
    <text evidence="2">The sequence shown here is derived from an EMBL/GenBank/DDBJ whole genome shotgun (WGS) entry which is preliminary data.</text>
</comment>
<feature type="region of interest" description="Disordered" evidence="1">
    <location>
        <begin position="52"/>
        <end position="75"/>
    </location>
</feature>
<dbReference type="AlphaFoldDB" id="A0A3E4Q4D5"/>
<proteinExistence type="predicted"/>
<gene>
    <name evidence="2" type="ORF">DXC91_04850</name>
</gene>
<evidence type="ECO:0000313" key="2">
    <source>
        <dbReference type="EMBL" id="RGK87109.1"/>
    </source>
</evidence>
<sequence>MELGAVRLDLRQQEEEHQLAKRCMTVREYQRSRDKKAWQHIEVVIVSRLDEMKGAEGKKKATPVLSAKRQSAFHE</sequence>
<dbReference type="Proteomes" id="UP000260874">
    <property type="component" value="Unassembled WGS sequence"/>
</dbReference>
<name>A0A3E4Q4D5_BACUN</name>